<keyword evidence="1" id="KW-0812">Transmembrane</keyword>
<gene>
    <name evidence="2" type="ORF">B2J93_4</name>
</gene>
<feature type="transmembrane region" description="Helical" evidence="1">
    <location>
        <begin position="90"/>
        <end position="110"/>
    </location>
</feature>
<dbReference type="InParanoid" id="A0A218ZFF1"/>
<keyword evidence="1" id="KW-0472">Membrane</keyword>
<comment type="caution">
    <text evidence="2">The sequence shown here is derived from an EMBL/GenBank/DDBJ whole genome shotgun (WGS) entry which is preliminary data.</text>
</comment>
<dbReference type="Proteomes" id="UP000242519">
    <property type="component" value="Unassembled WGS sequence"/>
</dbReference>
<keyword evidence="3" id="KW-1185">Reference proteome</keyword>
<dbReference type="AlphaFoldDB" id="A0A218ZFF1"/>
<reference evidence="2 3" key="1">
    <citation type="submission" date="2017-04" db="EMBL/GenBank/DDBJ databases">
        <title>Draft genome sequence of Marssonina coronaria NL1: causal agent of apple blotch.</title>
        <authorList>
            <person name="Cheng Q."/>
        </authorList>
    </citation>
    <scope>NUCLEOTIDE SEQUENCE [LARGE SCALE GENOMIC DNA]</scope>
    <source>
        <strain evidence="2 3">NL1</strain>
    </source>
</reference>
<name>A0A218ZFF1_9HELO</name>
<evidence type="ECO:0000256" key="1">
    <source>
        <dbReference type="SAM" id="Phobius"/>
    </source>
</evidence>
<protein>
    <submittedName>
        <fullName evidence="2">Uncharacterized protein</fullName>
    </submittedName>
</protein>
<sequence>MIPADPSHAPWCRAILIPCRICQLGFELITIGLLALAVGVLVHDDNDNSYDSHSTEDKGGVERAGKMLVYMLPGPIIYRYQPDVCRIRPVWLSLISTCLILTTTEITLLARKRLKPLPFLITNILDVHNPGRLAQAQAQTPTQVVRTLGTEFQQQREGLYNTQAYRQLQPEPQRELAQQDVEAAARSGMSRRAAIAD</sequence>
<evidence type="ECO:0000313" key="3">
    <source>
        <dbReference type="Proteomes" id="UP000242519"/>
    </source>
</evidence>
<proteinExistence type="predicted"/>
<keyword evidence="1" id="KW-1133">Transmembrane helix</keyword>
<feature type="transmembrane region" description="Helical" evidence="1">
    <location>
        <begin position="21"/>
        <end position="42"/>
    </location>
</feature>
<dbReference type="EMBL" id="MZNU01000036">
    <property type="protein sequence ID" value="OWP06747.1"/>
    <property type="molecule type" value="Genomic_DNA"/>
</dbReference>
<evidence type="ECO:0000313" key="2">
    <source>
        <dbReference type="EMBL" id="OWP06747.1"/>
    </source>
</evidence>
<organism evidence="2 3">
    <name type="scientific">Diplocarpon coronariae</name>
    <dbReference type="NCBI Taxonomy" id="2795749"/>
    <lineage>
        <taxon>Eukaryota</taxon>
        <taxon>Fungi</taxon>
        <taxon>Dikarya</taxon>
        <taxon>Ascomycota</taxon>
        <taxon>Pezizomycotina</taxon>
        <taxon>Leotiomycetes</taxon>
        <taxon>Helotiales</taxon>
        <taxon>Drepanopezizaceae</taxon>
        <taxon>Diplocarpon</taxon>
    </lineage>
</organism>
<dbReference type="OrthoDB" id="5211263at2759"/>
<accession>A0A218ZFF1</accession>